<evidence type="ECO:0000256" key="9">
    <source>
        <dbReference type="ARBA" id="ARBA00022989"/>
    </source>
</evidence>
<evidence type="ECO:0000313" key="16">
    <source>
        <dbReference type="EMBL" id="MYZ48996.1"/>
    </source>
</evidence>
<reference evidence="16" key="1">
    <citation type="submission" date="2019-03" db="EMBL/GenBank/DDBJ databases">
        <title>Afifella sp. nov., isolated from activated sludge.</title>
        <authorList>
            <person name="Li Q."/>
            <person name="Liu Y."/>
        </authorList>
    </citation>
    <scope>NUCLEOTIDE SEQUENCE</scope>
    <source>
        <strain evidence="16">L72</strain>
    </source>
</reference>
<dbReference type="Gene3D" id="3.30.300.30">
    <property type="match status" value="1"/>
</dbReference>
<evidence type="ECO:0000256" key="8">
    <source>
        <dbReference type="ARBA" id="ARBA00022840"/>
    </source>
</evidence>
<dbReference type="FunFam" id="3.30.300.30:FF:000002">
    <property type="entry name" value="Long-chain fatty acid transport protein 1"/>
    <property type="match status" value="1"/>
</dbReference>
<comment type="similarity">
    <text evidence="2">Belongs to the ATP-dependent AMP-binding enzyme family.</text>
</comment>
<dbReference type="PROSITE" id="PS00455">
    <property type="entry name" value="AMP_BINDING"/>
    <property type="match status" value="1"/>
</dbReference>
<dbReference type="SUPFAM" id="SSF56801">
    <property type="entry name" value="Acetyl-CoA synthetase-like"/>
    <property type="match status" value="1"/>
</dbReference>
<evidence type="ECO:0000256" key="5">
    <source>
        <dbReference type="ARBA" id="ARBA00022598"/>
    </source>
</evidence>
<dbReference type="FunFam" id="3.40.50.12780:FF:000019">
    <property type="entry name" value="Long-chain fatty acid transporter"/>
    <property type="match status" value="1"/>
</dbReference>
<evidence type="ECO:0000256" key="7">
    <source>
        <dbReference type="ARBA" id="ARBA00022741"/>
    </source>
</evidence>
<keyword evidence="5" id="KW-0436">Ligase</keyword>
<keyword evidence="11" id="KW-0472">Membrane</keyword>
<evidence type="ECO:0000256" key="12">
    <source>
        <dbReference type="ARBA" id="ARBA00023140"/>
    </source>
</evidence>
<dbReference type="AlphaFoldDB" id="A0A964WUE9"/>
<dbReference type="Proteomes" id="UP000773614">
    <property type="component" value="Unassembled WGS sequence"/>
</dbReference>
<dbReference type="PANTHER" id="PTHR43107">
    <property type="entry name" value="LONG-CHAIN FATTY ACID TRANSPORT PROTEIN"/>
    <property type="match status" value="1"/>
</dbReference>
<dbReference type="GO" id="GO:0005324">
    <property type="term" value="F:long-chain fatty acid transmembrane transporter activity"/>
    <property type="evidence" value="ECO:0007669"/>
    <property type="project" value="TreeGrafter"/>
</dbReference>
<feature type="domain" description="AMP-binding enzyme C-terminal" evidence="15">
    <location>
        <begin position="477"/>
        <end position="551"/>
    </location>
</feature>
<gene>
    <name evidence="16" type="ORF">E4O86_14870</name>
</gene>
<name>A0A964WUE9_9HYPH</name>
<proteinExistence type="inferred from homology"/>
<evidence type="ECO:0000256" key="6">
    <source>
        <dbReference type="ARBA" id="ARBA00022692"/>
    </source>
</evidence>
<comment type="subcellular location">
    <subcellularLocation>
        <location evidence="1">Cell membrane</location>
        <topology evidence="1">Multi-pass membrane protein</topology>
    </subcellularLocation>
    <subcellularLocation>
        <location evidence="13">Peroxisome membrane</location>
    </subcellularLocation>
</comment>
<keyword evidence="8" id="KW-0067">ATP-binding</keyword>
<keyword evidence="3" id="KW-0813">Transport</keyword>
<accession>A0A964WUE9</accession>
<evidence type="ECO:0000256" key="3">
    <source>
        <dbReference type="ARBA" id="ARBA00022448"/>
    </source>
</evidence>
<dbReference type="InterPro" id="IPR042099">
    <property type="entry name" value="ANL_N_sf"/>
</dbReference>
<dbReference type="Pfam" id="PF13193">
    <property type="entry name" value="AMP-binding_C"/>
    <property type="match status" value="1"/>
</dbReference>
<keyword evidence="9" id="KW-1133">Transmembrane helix</keyword>
<feature type="domain" description="AMP-dependent synthetase/ligase" evidence="14">
    <location>
        <begin position="45"/>
        <end position="362"/>
    </location>
</feature>
<dbReference type="RefSeq" id="WP_161141341.1">
    <property type="nucleotide sequence ID" value="NZ_SPKJ01000056.1"/>
</dbReference>
<keyword evidence="4" id="KW-1003">Cell membrane</keyword>
<evidence type="ECO:0000313" key="17">
    <source>
        <dbReference type="Proteomes" id="UP000773614"/>
    </source>
</evidence>
<dbReference type="PANTHER" id="PTHR43107:SF15">
    <property type="entry name" value="FATTY ACID TRANSPORT PROTEIN 3, ISOFORM A"/>
    <property type="match status" value="1"/>
</dbReference>
<dbReference type="InterPro" id="IPR000873">
    <property type="entry name" value="AMP-dep_synth/lig_dom"/>
</dbReference>
<dbReference type="OrthoDB" id="7315605at2"/>
<keyword evidence="7" id="KW-0547">Nucleotide-binding</keyword>
<keyword evidence="17" id="KW-1185">Reference proteome</keyword>
<keyword evidence="6" id="KW-0812">Transmembrane</keyword>
<keyword evidence="12" id="KW-0576">Peroxisome</keyword>
<dbReference type="InterPro" id="IPR025110">
    <property type="entry name" value="AMP-bd_C"/>
</dbReference>
<keyword evidence="10" id="KW-0445">Lipid transport</keyword>
<dbReference type="InterPro" id="IPR045851">
    <property type="entry name" value="AMP-bd_C_sf"/>
</dbReference>
<evidence type="ECO:0000256" key="1">
    <source>
        <dbReference type="ARBA" id="ARBA00004651"/>
    </source>
</evidence>
<evidence type="ECO:0000259" key="14">
    <source>
        <dbReference type="Pfam" id="PF00501"/>
    </source>
</evidence>
<sequence>MGFVQRVASEVAYLNGALRTLSKVTPIAKNKTRTYCDVVEGLAVAHGDKPALISERETLSFRAYDRRANRYARWARAHGIEKGDAVALLMPNRPEYLAVWLGVARAGGVTALLNTNLTGPALAHCVNIVRPKHIIVETSLLDAFGTAECHLDPGPRLWCHGAEAAGWSRIDSLVDGLPDAPLPAGERPALTTDDRCLFIYTSGTTGLPKAANVNHYRVQGIMYAFSAAMAVSSSDRIYVCLPLYHSSGGVLAAGAALTAGGSVFIRERFSSRQFWDDIVDNDCTIFQYIGELCRYLLNSPTHPKETKHRLRLASGNGLRPDIWQAFQTRFRIPKILEWYGATEGNAVLFNFDGRVGSVGRIPKWAERRFLTEVVRFDVEAEQPVRGPDGFCVKCPPGEIGEMISEIVNDPTKPSQRFEGYADAAATGRKIMTDVFRKGDRWFRTGDLMRRDAQGYFYFVDRIGDTFRWKGENVSTSEVAEAVSVFPGVQEANVYGVRVPNTEGRAGMVALVVEGDLDLQAFHTHVCRQLPAYARPVILRIQSEISTTSTFKQRKVDLVKEGFDPAGTPDPLFFLHPGLQAYVPLTPGLYSDIEAGRLKL</sequence>
<dbReference type="NCBIfam" id="NF006134">
    <property type="entry name" value="PRK08279.1"/>
    <property type="match status" value="1"/>
</dbReference>
<evidence type="ECO:0000256" key="11">
    <source>
        <dbReference type="ARBA" id="ARBA00023136"/>
    </source>
</evidence>
<evidence type="ECO:0000259" key="15">
    <source>
        <dbReference type="Pfam" id="PF13193"/>
    </source>
</evidence>
<dbReference type="EMBL" id="SPKJ01000056">
    <property type="protein sequence ID" value="MYZ48996.1"/>
    <property type="molecule type" value="Genomic_DNA"/>
</dbReference>
<organism evidence="16 17">
    <name type="scientific">Propylenella binzhouense</name>
    <dbReference type="NCBI Taxonomy" id="2555902"/>
    <lineage>
        <taxon>Bacteria</taxon>
        <taxon>Pseudomonadati</taxon>
        <taxon>Pseudomonadota</taxon>
        <taxon>Alphaproteobacteria</taxon>
        <taxon>Hyphomicrobiales</taxon>
        <taxon>Propylenellaceae</taxon>
        <taxon>Propylenella</taxon>
    </lineage>
</organism>
<dbReference type="GO" id="GO:0005524">
    <property type="term" value="F:ATP binding"/>
    <property type="evidence" value="ECO:0007669"/>
    <property type="project" value="UniProtKB-KW"/>
</dbReference>
<comment type="caution">
    <text evidence="16">The sequence shown here is derived from an EMBL/GenBank/DDBJ whole genome shotgun (WGS) entry which is preliminary data.</text>
</comment>
<dbReference type="GO" id="GO:0044539">
    <property type="term" value="P:long-chain fatty acid import into cell"/>
    <property type="evidence" value="ECO:0007669"/>
    <property type="project" value="TreeGrafter"/>
</dbReference>
<evidence type="ECO:0000256" key="2">
    <source>
        <dbReference type="ARBA" id="ARBA00006432"/>
    </source>
</evidence>
<evidence type="ECO:0000256" key="4">
    <source>
        <dbReference type="ARBA" id="ARBA00022475"/>
    </source>
</evidence>
<evidence type="ECO:0000256" key="13">
    <source>
        <dbReference type="ARBA" id="ARBA00046271"/>
    </source>
</evidence>
<dbReference type="Gene3D" id="3.40.50.12780">
    <property type="entry name" value="N-terminal domain of ligase-like"/>
    <property type="match status" value="1"/>
</dbReference>
<dbReference type="Pfam" id="PF00501">
    <property type="entry name" value="AMP-binding"/>
    <property type="match status" value="1"/>
</dbReference>
<dbReference type="GO" id="GO:0004467">
    <property type="term" value="F:long-chain fatty acid-CoA ligase activity"/>
    <property type="evidence" value="ECO:0007669"/>
    <property type="project" value="TreeGrafter"/>
</dbReference>
<dbReference type="GO" id="GO:0005886">
    <property type="term" value="C:plasma membrane"/>
    <property type="evidence" value="ECO:0007669"/>
    <property type="project" value="UniProtKB-SubCell"/>
</dbReference>
<evidence type="ECO:0000256" key="10">
    <source>
        <dbReference type="ARBA" id="ARBA00023055"/>
    </source>
</evidence>
<protein>
    <submittedName>
        <fullName evidence="16">Long-chain-acyl-CoA synthetase</fullName>
    </submittedName>
</protein>
<dbReference type="InterPro" id="IPR020845">
    <property type="entry name" value="AMP-binding_CS"/>
</dbReference>